<dbReference type="Gene3D" id="3.30.930.10">
    <property type="entry name" value="Bira Bifunctional Protein, Domain 2"/>
    <property type="match status" value="1"/>
</dbReference>
<evidence type="ECO:0000256" key="2">
    <source>
        <dbReference type="ARBA" id="ARBA00004496"/>
    </source>
</evidence>
<evidence type="ECO:0000256" key="5">
    <source>
        <dbReference type="ARBA" id="ARBA00012814"/>
    </source>
</evidence>
<dbReference type="EnsemblMetazoa" id="PHUM399940-RA">
    <property type="protein sequence ID" value="PHUM399940-PA"/>
    <property type="gene ID" value="PHUM399940"/>
</dbReference>
<gene>
    <name evidence="18" type="primary">8237943</name>
    <name evidence="17" type="ORF">Phum_PHUM399940</name>
</gene>
<organism>
    <name type="scientific">Pediculus humanus subsp. corporis</name>
    <name type="common">Body louse</name>
    <dbReference type="NCBI Taxonomy" id="121224"/>
    <lineage>
        <taxon>Eukaryota</taxon>
        <taxon>Metazoa</taxon>
        <taxon>Ecdysozoa</taxon>
        <taxon>Arthropoda</taxon>
        <taxon>Hexapoda</taxon>
        <taxon>Insecta</taxon>
        <taxon>Pterygota</taxon>
        <taxon>Neoptera</taxon>
        <taxon>Paraneoptera</taxon>
        <taxon>Psocodea</taxon>
        <taxon>Troctomorpha</taxon>
        <taxon>Phthiraptera</taxon>
        <taxon>Anoplura</taxon>
        <taxon>Pediculidae</taxon>
        <taxon>Pediculus</taxon>
    </lineage>
</organism>
<dbReference type="EMBL" id="DS235478">
    <property type="protein sequence ID" value="EEB16028.1"/>
    <property type="molecule type" value="Genomic_DNA"/>
</dbReference>
<reference evidence="18" key="3">
    <citation type="submission" date="2020-05" db="UniProtKB">
        <authorList>
            <consortium name="EnsemblMetazoa"/>
        </authorList>
    </citation>
    <scope>IDENTIFICATION</scope>
    <source>
        <strain evidence="18">USDA</strain>
    </source>
</reference>
<sequence length="496" mass="56393">MATDLTEKILKIIDSKNEIDTYDLAGELNEDHQKIIGTVKSLQALGNLVKGEPKVHSYWELTKEGQSVVENGSHEALIFNAVPPDTGIEQSKIMATVPNAKVGFSKAMSQGWVFIDKSSGVPVVKRKVDDISDVVRQHLKLILNKDGNSVPDNVKQDYKKRKLIQEVVIKSILLSKGSEFQLSVEKQETDLTAELLLNDAWKNKTFKDYNFNSLGVLPNSGHLHPLMKVRAEFRKIFIEMGFQEMPTNNFVESSFWNFDALFQPQQHPARDAHDTFFLSFPATSSNFPTDYLERVKKVHSSGGYGSQGYQYDWKIEEAQKNLLRTHTTAVSARMLYKLAREKEFKPVKYFSIDRVFRNETLDSTHLAEFHQVEGLIADYNLSLGDLIGVLYAFFQKLGIEKLKFKPAYNPYTEPSMEIFSYHPGLKKWIEIGNSGMFRPEMLLPMGLPEDVNVIAWGLSLERPTMIKYGLNNIRDLVGPKVDICMVQSSPICRLDK</sequence>
<dbReference type="PANTHER" id="PTHR11538">
    <property type="entry name" value="PHENYLALANYL-TRNA SYNTHETASE"/>
    <property type="match status" value="1"/>
</dbReference>
<dbReference type="GO" id="GO:0005524">
    <property type="term" value="F:ATP binding"/>
    <property type="evidence" value="ECO:0007669"/>
    <property type="project" value="UniProtKB-KW"/>
</dbReference>
<keyword evidence="13 17" id="KW-0030">Aminoacyl-tRNA synthetase</keyword>
<dbReference type="Pfam" id="PF18552">
    <property type="entry name" value="PheRS_DBD1"/>
    <property type="match status" value="1"/>
</dbReference>
<evidence type="ECO:0000313" key="18">
    <source>
        <dbReference type="EnsemblMetazoa" id="PHUM399940-PA"/>
    </source>
</evidence>
<dbReference type="VEuPathDB" id="VectorBase:PHUM399940"/>
<dbReference type="EMBL" id="AAZO01004695">
    <property type="status" value="NOT_ANNOTATED_CDS"/>
    <property type="molecule type" value="Genomic_DNA"/>
</dbReference>
<dbReference type="Gene3D" id="1.10.10.2330">
    <property type="match status" value="1"/>
</dbReference>
<comment type="cofactor">
    <cofactor evidence="1">
        <name>Mg(2+)</name>
        <dbReference type="ChEBI" id="CHEBI:18420"/>
    </cofactor>
</comment>
<evidence type="ECO:0000256" key="6">
    <source>
        <dbReference type="ARBA" id="ARBA00022490"/>
    </source>
</evidence>
<reference evidence="17" key="1">
    <citation type="submission" date="2007-04" db="EMBL/GenBank/DDBJ databases">
        <title>Annotation of Pediculus humanus corporis strain USDA.</title>
        <authorList>
            <person name="Kirkness E."/>
            <person name="Hannick L."/>
            <person name="Hass B."/>
            <person name="Bruggner R."/>
            <person name="Lawson D."/>
            <person name="Bidwell S."/>
            <person name="Joardar V."/>
            <person name="Caler E."/>
            <person name="Walenz B."/>
            <person name="Inman J."/>
            <person name="Schobel S."/>
            <person name="Galinsky K."/>
            <person name="Amedeo P."/>
            <person name="Strausberg R."/>
        </authorList>
    </citation>
    <scope>NUCLEOTIDE SEQUENCE</scope>
    <source>
        <strain evidence="17">USDA</strain>
    </source>
</reference>
<dbReference type="GO" id="GO:0004826">
    <property type="term" value="F:phenylalanine-tRNA ligase activity"/>
    <property type="evidence" value="ECO:0007669"/>
    <property type="project" value="UniProtKB-EC"/>
</dbReference>
<name>E0VRM2_PEDHC</name>
<evidence type="ECO:0000313" key="17">
    <source>
        <dbReference type="EMBL" id="EEB16028.1"/>
    </source>
</evidence>
<dbReference type="Gene3D" id="1.10.10.2320">
    <property type="match status" value="1"/>
</dbReference>
<comment type="subcellular location">
    <subcellularLocation>
        <location evidence="2">Cytoplasm</location>
    </subcellularLocation>
</comment>
<dbReference type="AlphaFoldDB" id="E0VRM2"/>
<dbReference type="Pfam" id="PF18554">
    <property type="entry name" value="PheRS_DBD2"/>
    <property type="match status" value="1"/>
</dbReference>
<evidence type="ECO:0000256" key="15">
    <source>
        <dbReference type="ARBA" id="ARBA00049255"/>
    </source>
</evidence>
<dbReference type="OMA" id="QIEGWVM"/>
<evidence type="ECO:0000256" key="7">
    <source>
        <dbReference type="ARBA" id="ARBA00022598"/>
    </source>
</evidence>
<evidence type="ECO:0000256" key="11">
    <source>
        <dbReference type="ARBA" id="ARBA00022842"/>
    </source>
</evidence>
<evidence type="ECO:0000259" key="16">
    <source>
        <dbReference type="PROSITE" id="PS50862"/>
    </source>
</evidence>
<dbReference type="CTD" id="8237943"/>
<dbReference type="InterPro" id="IPR040586">
    <property type="entry name" value="PheRS_DBD2"/>
</dbReference>
<dbReference type="Pfam" id="PF18553">
    <property type="entry name" value="PheRS_DBD3"/>
    <property type="match status" value="1"/>
</dbReference>
<dbReference type="GO" id="GO:0009328">
    <property type="term" value="C:phenylalanine-tRNA ligase complex"/>
    <property type="evidence" value="ECO:0007669"/>
    <property type="project" value="TreeGrafter"/>
</dbReference>
<evidence type="ECO:0000256" key="8">
    <source>
        <dbReference type="ARBA" id="ARBA00022723"/>
    </source>
</evidence>
<keyword evidence="8" id="KW-0479">Metal-binding</keyword>
<comment type="similarity">
    <text evidence="3">Belongs to the class-II aminoacyl-tRNA synthetase family. Phe-tRNA synthetase alpha subunit type 2 subfamily.</text>
</comment>
<evidence type="ECO:0000256" key="1">
    <source>
        <dbReference type="ARBA" id="ARBA00001946"/>
    </source>
</evidence>
<dbReference type="GO" id="GO:0000049">
    <property type="term" value="F:tRNA binding"/>
    <property type="evidence" value="ECO:0007669"/>
    <property type="project" value="InterPro"/>
</dbReference>
<dbReference type="HOGENOM" id="CLU_025086_2_2_1"/>
<dbReference type="EC" id="6.1.1.20" evidence="5"/>
<dbReference type="KEGG" id="phu:Phum_PHUM399940"/>
<dbReference type="eggNOG" id="KOG2784">
    <property type="taxonomic scope" value="Eukaryota"/>
</dbReference>
<dbReference type="GO" id="GO:0006432">
    <property type="term" value="P:phenylalanyl-tRNA aminoacylation"/>
    <property type="evidence" value="ECO:0007669"/>
    <property type="project" value="InterPro"/>
</dbReference>
<dbReference type="NCBIfam" id="TIGR00468">
    <property type="entry name" value="pheS"/>
    <property type="match status" value="1"/>
</dbReference>
<dbReference type="Proteomes" id="UP000009046">
    <property type="component" value="Unassembled WGS sequence"/>
</dbReference>
<dbReference type="STRING" id="121224.E0VRM2"/>
<feature type="domain" description="Aminoacyl-transfer RNA synthetases class-II family profile" evidence="16">
    <location>
        <begin position="228"/>
        <end position="479"/>
    </location>
</feature>
<dbReference type="InterPro" id="IPR002319">
    <property type="entry name" value="Phenylalanyl-tRNA_Synthase"/>
</dbReference>
<evidence type="ECO:0000256" key="12">
    <source>
        <dbReference type="ARBA" id="ARBA00022917"/>
    </source>
</evidence>
<evidence type="ECO:0000256" key="10">
    <source>
        <dbReference type="ARBA" id="ARBA00022840"/>
    </source>
</evidence>
<protein>
    <recommendedName>
        <fullName evidence="5">phenylalanine--tRNA ligase</fullName>
        <ecNumber evidence="5">6.1.1.20</ecNumber>
    </recommendedName>
    <alternativeName>
        <fullName evidence="14">Phenylalanyl-tRNA synthetase alpha subunit</fullName>
    </alternativeName>
</protein>
<keyword evidence="7" id="KW-0436">Ligase</keyword>
<dbReference type="PROSITE" id="PS50862">
    <property type="entry name" value="AA_TRNA_LIGASE_II"/>
    <property type="match status" value="1"/>
</dbReference>
<dbReference type="SUPFAM" id="SSF55681">
    <property type="entry name" value="Class II aaRS and biotin synthetases"/>
    <property type="match status" value="1"/>
</dbReference>
<dbReference type="GO" id="GO:0005829">
    <property type="term" value="C:cytosol"/>
    <property type="evidence" value="ECO:0007669"/>
    <property type="project" value="TreeGrafter"/>
</dbReference>
<keyword evidence="9" id="KW-0547">Nucleotide-binding</keyword>
<dbReference type="InterPro" id="IPR040724">
    <property type="entry name" value="PheRS_DBD1"/>
</dbReference>
<comment type="subunit">
    <text evidence="4">Tetramer of two alpha and two beta subunits.</text>
</comment>
<keyword evidence="6" id="KW-0963">Cytoplasm</keyword>
<evidence type="ECO:0000256" key="9">
    <source>
        <dbReference type="ARBA" id="ARBA00022741"/>
    </source>
</evidence>
<evidence type="ECO:0000256" key="14">
    <source>
        <dbReference type="ARBA" id="ARBA00030612"/>
    </source>
</evidence>
<dbReference type="InterPro" id="IPR040725">
    <property type="entry name" value="PheRS_DBD3"/>
</dbReference>
<dbReference type="GO" id="GO:0046872">
    <property type="term" value="F:metal ion binding"/>
    <property type="evidence" value="ECO:0007669"/>
    <property type="project" value="UniProtKB-KW"/>
</dbReference>
<evidence type="ECO:0000256" key="3">
    <source>
        <dbReference type="ARBA" id="ARBA00006703"/>
    </source>
</evidence>
<dbReference type="PANTHER" id="PTHR11538:SF40">
    <property type="entry name" value="PHENYLALANINE--TRNA LIGASE ALPHA SUBUNIT"/>
    <property type="match status" value="1"/>
</dbReference>
<dbReference type="GeneID" id="8237943"/>
<keyword evidence="12" id="KW-0648">Protein biosynthesis</keyword>
<evidence type="ECO:0000313" key="19">
    <source>
        <dbReference type="Proteomes" id="UP000009046"/>
    </source>
</evidence>
<keyword evidence="11" id="KW-0460">Magnesium</keyword>
<dbReference type="Gene3D" id="3.30.1370.240">
    <property type="match status" value="1"/>
</dbReference>
<keyword evidence="19" id="KW-1185">Reference proteome</keyword>
<dbReference type="FunFam" id="3.30.930.10:FF:000033">
    <property type="entry name" value="Phenylalanine--tRNA ligase alpha subunit"/>
    <property type="match status" value="1"/>
</dbReference>
<proteinExistence type="inferred from homology"/>
<dbReference type="InterPro" id="IPR006195">
    <property type="entry name" value="aa-tRNA-synth_II"/>
</dbReference>
<dbReference type="NCBIfam" id="NF003210">
    <property type="entry name" value="PRK04172.1"/>
    <property type="match status" value="1"/>
</dbReference>
<dbReference type="FunCoup" id="E0VRM2">
    <property type="interactions" value="1883"/>
</dbReference>
<evidence type="ECO:0000256" key="13">
    <source>
        <dbReference type="ARBA" id="ARBA00023146"/>
    </source>
</evidence>
<reference evidence="17" key="2">
    <citation type="submission" date="2007-04" db="EMBL/GenBank/DDBJ databases">
        <title>The genome of the human body louse.</title>
        <authorList>
            <consortium name="The Human Body Louse Genome Consortium"/>
            <person name="Kirkness E."/>
            <person name="Walenz B."/>
            <person name="Hass B."/>
            <person name="Bruggner R."/>
            <person name="Strausberg R."/>
        </authorList>
    </citation>
    <scope>NUCLEOTIDE SEQUENCE</scope>
    <source>
        <strain evidence="17">USDA</strain>
    </source>
</reference>
<dbReference type="InParanoid" id="E0VRM2"/>
<accession>E0VRM2</accession>
<comment type="catalytic activity">
    <reaction evidence="15">
        <text>tRNA(Phe) + L-phenylalanine + ATP = L-phenylalanyl-tRNA(Phe) + AMP + diphosphate + H(+)</text>
        <dbReference type="Rhea" id="RHEA:19413"/>
        <dbReference type="Rhea" id="RHEA-COMP:9668"/>
        <dbReference type="Rhea" id="RHEA-COMP:9699"/>
        <dbReference type="ChEBI" id="CHEBI:15378"/>
        <dbReference type="ChEBI" id="CHEBI:30616"/>
        <dbReference type="ChEBI" id="CHEBI:33019"/>
        <dbReference type="ChEBI" id="CHEBI:58095"/>
        <dbReference type="ChEBI" id="CHEBI:78442"/>
        <dbReference type="ChEBI" id="CHEBI:78531"/>
        <dbReference type="ChEBI" id="CHEBI:456215"/>
        <dbReference type="EC" id="6.1.1.20"/>
    </reaction>
</comment>
<keyword evidence="10" id="KW-0067">ATP-binding</keyword>
<dbReference type="Pfam" id="PF01409">
    <property type="entry name" value="tRNA-synt_2d"/>
    <property type="match status" value="1"/>
</dbReference>
<evidence type="ECO:0000256" key="4">
    <source>
        <dbReference type="ARBA" id="ARBA00011209"/>
    </source>
</evidence>
<dbReference type="RefSeq" id="XP_002428766.1">
    <property type="nucleotide sequence ID" value="XM_002428721.1"/>
</dbReference>
<dbReference type="InterPro" id="IPR004529">
    <property type="entry name" value="Phe-tRNA-synth_IIc_asu"/>
</dbReference>
<dbReference type="InterPro" id="IPR045864">
    <property type="entry name" value="aa-tRNA-synth_II/BPL/LPL"/>
</dbReference>
<dbReference type="OrthoDB" id="238316at2759"/>
<dbReference type="CDD" id="cd00496">
    <property type="entry name" value="PheRS_alpha_core"/>
    <property type="match status" value="1"/>
</dbReference>